<comment type="caution">
    <text evidence="4">The sequence shown here is derived from an EMBL/GenBank/DDBJ whole genome shotgun (WGS) entry which is preliminary data.</text>
</comment>
<dbReference type="PANTHER" id="PTHR43201">
    <property type="entry name" value="ACYL-COA SYNTHETASE"/>
    <property type="match status" value="1"/>
</dbReference>
<dbReference type="Gene3D" id="3.30.300.30">
    <property type="match status" value="1"/>
</dbReference>
<dbReference type="Gene3D" id="3.40.50.12780">
    <property type="entry name" value="N-terminal domain of ligase-like"/>
    <property type="match status" value="1"/>
</dbReference>
<dbReference type="GO" id="GO:0006631">
    <property type="term" value="P:fatty acid metabolic process"/>
    <property type="evidence" value="ECO:0007669"/>
    <property type="project" value="TreeGrafter"/>
</dbReference>
<protein>
    <submittedName>
        <fullName evidence="4">AMP-binding protein</fullName>
    </submittedName>
</protein>
<dbReference type="RefSeq" id="WP_166522525.1">
    <property type="nucleotide sequence ID" value="NZ_JAAABI010000001.1"/>
</dbReference>
<evidence type="ECO:0000256" key="2">
    <source>
        <dbReference type="ARBA" id="ARBA00022598"/>
    </source>
</evidence>
<gene>
    <name evidence="4" type="ORF">GTQ34_04335</name>
</gene>
<name>A0A964TAA8_9FLAO</name>
<dbReference type="InterPro" id="IPR045851">
    <property type="entry name" value="AMP-bd_C_sf"/>
</dbReference>
<feature type="domain" description="AMP-dependent synthetase/ligase" evidence="3">
    <location>
        <begin position="61"/>
        <end position="203"/>
    </location>
</feature>
<proteinExistence type="inferred from homology"/>
<evidence type="ECO:0000313" key="5">
    <source>
        <dbReference type="Proteomes" id="UP000667650"/>
    </source>
</evidence>
<dbReference type="Proteomes" id="UP000667650">
    <property type="component" value="Unassembled WGS sequence"/>
</dbReference>
<evidence type="ECO:0000256" key="1">
    <source>
        <dbReference type="ARBA" id="ARBA00006432"/>
    </source>
</evidence>
<dbReference type="AlphaFoldDB" id="A0A964TAA8"/>
<organism evidence="4 5">
    <name type="scientific">Flagellimonas ochracea</name>
    <dbReference type="NCBI Taxonomy" id="2696472"/>
    <lineage>
        <taxon>Bacteria</taxon>
        <taxon>Pseudomonadati</taxon>
        <taxon>Bacteroidota</taxon>
        <taxon>Flavobacteriia</taxon>
        <taxon>Flavobacteriales</taxon>
        <taxon>Flavobacteriaceae</taxon>
        <taxon>Flagellimonas</taxon>
    </lineage>
</organism>
<dbReference type="PANTHER" id="PTHR43201:SF5">
    <property type="entry name" value="MEDIUM-CHAIN ACYL-COA LIGASE ACSF2, MITOCHONDRIAL"/>
    <property type="match status" value="1"/>
</dbReference>
<dbReference type="EMBL" id="JAAABI010000001">
    <property type="protein sequence ID" value="NAY91140.1"/>
    <property type="molecule type" value="Genomic_DNA"/>
</dbReference>
<evidence type="ECO:0000259" key="3">
    <source>
        <dbReference type="Pfam" id="PF00501"/>
    </source>
</evidence>
<sequence length="356" mass="40164">MSSPIWLNLHYDFRLNGIQYSAEDLGEVGYSLIKEGEPFEVSMGEFFLDWISPKEELSVSTSGSTGKPKTIMIRKEWMINSARATGNYFNLESGDKALLCLPCTSIAGKMMLVRAMVLGLHLDYVEPTANPLEFQQKTYDFVAMVPLQVKNALEKLSKVKKLIIGGAPMSEGLKKELQKASGKVYETYGMTETVSHIAIRDLNQNKHYFQALPNVKFSQDERGCLVIHAPKLTHQQVETNDLVELIDETRFIWLGRHDGIINSGGIKLIPEQIEQKLALVIPSRFFISGLPDENLGERLVLVVENIKCDKVKLMEQIKRLKGLDKYEVPREIICLETFAETTTGKIQRDKTLALIV</sequence>
<dbReference type="GO" id="GO:0031956">
    <property type="term" value="F:medium-chain fatty acid-CoA ligase activity"/>
    <property type="evidence" value="ECO:0007669"/>
    <property type="project" value="TreeGrafter"/>
</dbReference>
<keyword evidence="2" id="KW-0436">Ligase</keyword>
<keyword evidence="5" id="KW-1185">Reference proteome</keyword>
<accession>A0A964TAA8</accession>
<reference evidence="4" key="1">
    <citation type="submission" date="2020-01" db="EMBL/GenBank/DDBJ databases">
        <title>Muricauda ochracea sp. nov., isolated from a tidal flat of Garorim bay in Korea.</title>
        <authorList>
            <person name="Kim D."/>
            <person name="Yoo Y."/>
            <person name="Kim J.-J."/>
        </authorList>
    </citation>
    <scope>NUCLEOTIDE SEQUENCE</scope>
    <source>
        <strain evidence="4">JGD-17</strain>
    </source>
</reference>
<dbReference type="Pfam" id="PF00501">
    <property type="entry name" value="AMP-binding"/>
    <property type="match status" value="1"/>
</dbReference>
<dbReference type="InterPro" id="IPR042099">
    <property type="entry name" value="ANL_N_sf"/>
</dbReference>
<dbReference type="SUPFAM" id="SSF56801">
    <property type="entry name" value="Acetyl-CoA synthetase-like"/>
    <property type="match status" value="1"/>
</dbReference>
<dbReference type="InterPro" id="IPR000873">
    <property type="entry name" value="AMP-dep_synth/lig_dom"/>
</dbReference>
<comment type="similarity">
    <text evidence="1">Belongs to the ATP-dependent AMP-binding enzyme family.</text>
</comment>
<evidence type="ECO:0000313" key="4">
    <source>
        <dbReference type="EMBL" id="NAY91140.1"/>
    </source>
</evidence>